<protein>
    <submittedName>
        <fullName evidence="2">Uncharacterized protein</fullName>
    </submittedName>
</protein>
<feature type="region of interest" description="Disordered" evidence="1">
    <location>
        <begin position="254"/>
        <end position="274"/>
    </location>
</feature>
<evidence type="ECO:0000313" key="2">
    <source>
        <dbReference type="EMBL" id="KMZ91084.1"/>
    </source>
</evidence>
<proteinExistence type="predicted"/>
<accession>A0A0J9T7L3</accession>
<dbReference type="Pfam" id="PF05795">
    <property type="entry name" value="Plasmodium_Vir"/>
    <property type="match status" value="1"/>
</dbReference>
<evidence type="ECO:0000256" key="1">
    <source>
        <dbReference type="SAM" id="MobiDB-lite"/>
    </source>
</evidence>
<dbReference type="AlphaFoldDB" id="A0A0J9T7L3"/>
<dbReference type="InterPro" id="IPR008780">
    <property type="entry name" value="Plasmodium_Vir"/>
</dbReference>
<dbReference type="EMBL" id="KQ235090">
    <property type="protein sequence ID" value="KMZ91084.1"/>
    <property type="molecule type" value="Genomic_DNA"/>
</dbReference>
<name>A0A0J9T7L3_PLAVI</name>
<gene>
    <name evidence="2" type="ORF">PVMG_04856</name>
</gene>
<dbReference type="Proteomes" id="UP000053776">
    <property type="component" value="Unassembled WGS sequence"/>
</dbReference>
<reference evidence="2 3" key="1">
    <citation type="submission" date="2011-08" db="EMBL/GenBank/DDBJ databases">
        <title>The Genome Sequence of Plasmodium vivax Mauritania I.</title>
        <authorList>
            <consortium name="The Broad Institute Genome Sequencing Platform"/>
            <consortium name="The Broad Institute Genome Sequencing Center for Infectious Disease"/>
            <person name="Neafsey D."/>
            <person name="Carlton J."/>
            <person name="Barnwell J."/>
            <person name="Collins W."/>
            <person name="Escalante A."/>
            <person name="Mullikin J."/>
            <person name="Saul A."/>
            <person name="Guigo R."/>
            <person name="Camara F."/>
            <person name="Young S.K."/>
            <person name="Zeng Q."/>
            <person name="Gargeya S."/>
            <person name="Fitzgerald M."/>
            <person name="Haas B."/>
            <person name="Abouelleil A."/>
            <person name="Alvarado L."/>
            <person name="Arachchi H.M."/>
            <person name="Berlin A."/>
            <person name="Brown A."/>
            <person name="Chapman S.B."/>
            <person name="Chen Z."/>
            <person name="Dunbar C."/>
            <person name="Freedman E."/>
            <person name="Gearin G."/>
            <person name="Gellesch M."/>
            <person name="Goldberg J."/>
            <person name="Griggs A."/>
            <person name="Gujja S."/>
            <person name="Heiman D."/>
            <person name="Howarth C."/>
            <person name="Larson L."/>
            <person name="Lui A."/>
            <person name="MacDonald P.J.P."/>
            <person name="Montmayeur A."/>
            <person name="Murphy C."/>
            <person name="Neiman D."/>
            <person name="Pearson M."/>
            <person name="Priest M."/>
            <person name="Roberts A."/>
            <person name="Saif S."/>
            <person name="Shea T."/>
            <person name="Shenoy N."/>
            <person name="Sisk P."/>
            <person name="Stolte C."/>
            <person name="Sykes S."/>
            <person name="Wortman J."/>
            <person name="Nusbaum C."/>
            <person name="Birren B."/>
        </authorList>
    </citation>
    <scope>NUCLEOTIDE SEQUENCE [LARGE SCALE GENOMIC DNA]</scope>
    <source>
        <strain evidence="2 3">Mauritania I</strain>
    </source>
</reference>
<organism evidence="2 3">
    <name type="scientific">Plasmodium vivax Mauritania I</name>
    <dbReference type="NCBI Taxonomy" id="1035515"/>
    <lineage>
        <taxon>Eukaryota</taxon>
        <taxon>Sar</taxon>
        <taxon>Alveolata</taxon>
        <taxon>Apicomplexa</taxon>
        <taxon>Aconoidasida</taxon>
        <taxon>Haemosporida</taxon>
        <taxon>Plasmodiidae</taxon>
        <taxon>Plasmodium</taxon>
        <taxon>Plasmodium (Plasmodium)</taxon>
    </lineage>
</organism>
<evidence type="ECO:0000313" key="3">
    <source>
        <dbReference type="Proteomes" id="UP000053776"/>
    </source>
</evidence>
<sequence>MKKLSISKILLNKLILMLTNYKCNQVLSSLPSTINYNKLNKNYGEYHNEVQCDKLHEELKKVYPEKLGDYKNIQKFCEKLTDILSRFNTLKFYGSLQDHKCIIVKYWMYDQLFNYIKGEYSIENMRPFLHILPSIWKGSITDTNCILDDVDIDSKEDFNKIKILFDYAQDYNTIKSAIKLPNKECSDEYMSYLKKGIETYNAFKQDCSDNSDEHYCVKFRNLKNIYEMDKLSNIICKIENPSLKYSLEAFNFPDEDDSEREERETKGLGKGKQQMEYFEEEEEEEVNKGGIGIAGNGLQDSGRMLQLDRSVQLEPGVPLDSQALSHSLSPSPLSTNDNLRKAVIPVSGGLLSLFMFYKVRINNTLNGMLYYIILEHYYVVFISIKHTISKRFIYILVYAIRKEITSIFFKE</sequence>